<evidence type="ECO:0000313" key="2">
    <source>
        <dbReference type="Proteomes" id="UP000789508"/>
    </source>
</evidence>
<comment type="caution">
    <text evidence="1">The sequence shown here is derived from an EMBL/GenBank/DDBJ whole genome shotgun (WGS) entry which is preliminary data.</text>
</comment>
<proteinExistence type="predicted"/>
<sequence>MVRYKLWYWGYWESYNTGTCSKPNLEEKTEDGGLVKNVKMVSAIKSEDDRAVRVGGVRKEELNFEYLSYR</sequence>
<dbReference type="Proteomes" id="UP000789508">
    <property type="component" value="Unassembled WGS sequence"/>
</dbReference>
<dbReference type="AlphaFoldDB" id="A0A9N9FFT3"/>
<reference evidence="1" key="1">
    <citation type="submission" date="2021-06" db="EMBL/GenBank/DDBJ databases">
        <authorList>
            <person name="Kallberg Y."/>
            <person name="Tangrot J."/>
            <person name="Rosling A."/>
        </authorList>
    </citation>
    <scope>NUCLEOTIDE SEQUENCE</scope>
    <source>
        <strain evidence="1">FL130A</strain>
    </source>
</reference>
<protein>
    <submittedName>
        <fullName evidence="1">6031_t:CDS:1</fullName>
    </submittedName>
</protein>
<keyword evidence="2" id="KW-1185">Reference proteome</keyword>
<dbReference type="EMBL" id="CAJVPS010001298">
    <property type="protein sequence ID" value="CAG8532789.1"/>
    <property type="molecule type" value="Genomic_DNA"/>
</dbReference>
<accession>A0A9N9FFT3</accession>
<evidence type="ECO:0000313" key="1">
    <source>
        <dbReference type="EMBL" id="CAG8532789.1"/>
    </source>
</evidence>
<gene>
    <name evidence="1" type="ORF">ALEPTO_LOCUS5020</name>
</gene>
<name>A0A9N9FFT3_9GLOM</name>
<organism evidence="1 2">
    <name type="scientific">Ambispora leptoticha</name>
    <dbReference type="NCBI Taxonomy" id="144679"/>
    <lineage>
        <taxon>Eukaryota</taxon>
        <taxon>Fungi</taxon>
        <taxon>Fungi incertae sedis</taxon>
        <taxon>Mucoromycota</taxon>
        <taxon>Glomeromycotina</taxon>
        <taxon>Glomeromycetes</taxon>
        <taxon>Archaeosporales</taxon>
        <taxon>Ambisporaceae</taxon>
        <taxon>Ambispora</taxon>
    </lineage>
</organism>